<evidence type="ECO:0000256" key="1">
    <source>
        <dbReference type="SAM" id="MobiDB-lite"/>
    </source>
</evidence>
<reference evidence="2 3" key="1">
    <citation type="submission" date="2018-11" db="EMBL/GenBank/DDBJ databases">
        <authorList>
            <consortium name="Pathogen Informatics"/>
        </authorList>
    </citation>
    <scope>NUCLEOTIDE SEQUENCE [LARGE SCALE GENOMIC DNA]</scope>
</reference>
<proteinExistence type="predicted"/>
<name>A0A3P7IHC9_STRVU</name>
<feature type="compositionally biased region" description="Polar residues" evidence="1">
    <location>
        <begin position="1"/>
        <end position="23"/>
    </location>
</feature>
<accession>A0A3P7IHC9</accession>
<evidence type="ECO:0000313" key="2">
    <source>
        <dbReference type="EMBL" id="VDM72410.1"/>
    </source>
</evidence>
<organism evidence="2 3">
    <name type="scientific">Strongylus vulgaris</name>
    <name type="common">Blood worm</name>
    <dbReference type="NCBI Taxonomy" id="40348"/>
    <lineage>
        <taxon>Eukaryota</taxon>
        <taxon>Metazoa</taxon>
        <taxon>Ecdysozoa</taxon>
        <taxon>Nematoda</taxon>
        <taxon>Chromadorea</taxon>
        <taxon>Rhabditida</taxon>
        <taxon>Rhabditina</taxon>
        <taxon>Rhabditomorpha</taxon>
        <taxon>Strongyloidea</taxon>
        <taxon>Strongylidae</taxon>
        <taxon>Strongylus</taxon>
    </lineage>
</organism>
<dbReference type="EMBL" id="UYYB01025239">
    <property type="protein sequence ID" value="VDM72410.1"/>
    <property type="molecule type" value="Genomic_DNA"/>
</dbReference>
<evidence type="ECO:0000313" key="3">
    <source>
        <dbReference type="Proteomes" id="UP000270094"/>
    </source>
</evidence>
<dbReference type="AlphaFoldDB" id="A0A3P7IHC9"/>
<protein>
    <submittedName>
        <fullName evidence="2">Uncharacterized protein</fullName>
    </submittedName>
</protein>
<feature type="region of interest" description="Disordered" evidence="1">
    <location>
        <begin position="1"/>
        <end position="44"/>
    </location>
</feature>
<sequence>MRTEPQQKQANNMPDSHSVASTSGEEDNGSDSSQVNTCINLFDD</sequence>
<feature type="compositionally biased region" description="Polar residues" evidence="1">
    <location>
        <begin position="30"/>
        <end position="44"/>
    </location>
</feature>
<keyword evidence="3" id="KW-1185">Reference proteome</keyword>
<dbReference type="Proteomes" id="UP000270094">
    <property type="component" value="Unassembled WGS sequence"/>
</dbReference>
<gene>
    <name evidence="2" type="ORF">SVUK_LOCUS7408</name>
</gene>